<name>A0ABX8JN18_9BACT</name>
<dbReference type="InterPro" id="IPR050811">
    <property type="entry name" value="Phosphate_ABC_transporter"/>
</dbReference>
<accession>A0ABX8JN18</accession>
<dbReference type="InterPro" id="IPR024370">
    <property type="entry name" value="PBP_domain"/>
</dbReference>
<feature type="signal peptide" evidence="2">
    <location>
        <begin position="1"/>
        <end position="24"/>
    </location>
</feature>
<evidence type="ECO:0000313" key="4">
    <source>
        <dbReference type="EMBL" id="QWV98486.1"/>
    </source>
</evidence>
<feature type="domain" description="PBP" evidence="3">
    <location>
        <begin position="32"/>
        <end position="209"/>
    </location>
</feature>
<evidence type="ECO:0000256" key="2">
    <source>
        <dbReference type="SAM" id="SignalP"/>
    </source>
</evidence>
<evidence type="ECO:0000313" key="5">
    <source>
        <dbReference type="Proteomes" id="UP000683493"/>
    </source>
</evidence>
<gene>
    <name evidence="4" type="ORF">KP005_04145</name>
</gene>
<sequence>MKGIVVAVALSMALCIALSVPAFADEIKIEGGGTAINTVFLPIKKRYEKLHGDYLTIVQSSAVKGLIALNEGKVDIATGAHPLEDIVAGAAKDGVVIDPSTFVSTQIGDNELVVIANRDSDVRQLSKEQLKGVFTGKIGNWKEVGGKNLPVVVVWGKETEGQNVQFTRIALDGEPVTATRHPAATYRDIAETVARVPGSVGVVSHEMTTAATRSIDTIAIASPIYAFTKGAPSAKVQTVIDFYKTEYGFLK</sequence>
<dbReference type="Pfam" id="PF12849">
    <property type="entry name" value="PBP_like_2"/>
    <property type="match status" value="1"/>
</dbReference>
<evidence type="ECO:0000256" key="1">
    <source>
        <dbReference type="ARBA" id="ARBA00022729"/>
    </source>
</evidence>
<dbReference type="Proteomes" id="UP000683493">
    <property type="component" value="Chromosome"/>
</dbReference>
<dbReference type="EMBL" id="CP076724">
    <property type="protein sequence ID" value="QWV98486.1"/>
    <property type="molecule type" value="Genomic_DNA"/>
</dbReference>
<keyword evidence="1 2" id="KW-0732">Signal</keyword>
<keyword evidence="5" id="KW-1185">Reference proteome</keyword>
<reference evidence="4 5" key="1">
    <citation type="submission" date="2021-06" db="EMBL/GenBank/DDBJ databases">
        <title>Gemonas diversity in paddy soil.</title>
        <authorList>
            <person name="Liu G."/>
        </authorList>
    </citation>
    <scope>NUCLEOTIDE SEQUENCE [LARGE SCALE GENOMIC DNA]</scope>
    <source>
        <strain evidence="4 5">RG29</strain>
    </source>
</reference>
<feature type="chain" id="PRO_5046248407" evidence="2">
    <location>
        <begin position="25"/>
        <end position="251"/>
    </location>
</feature>
<proteinExistence type="predicted"/>
<organism evidence="4 5">
    <name type="scientific">Geomonas diazotrophica</name>
    <dbReference type="NCBI Taxonomy" id="2843197"/>
    <lineage>
        <taxon>Bacteria</taxon>
        <taxon>Pseudomonadati</taxon>
        <taxon>Thermodesulfobacteriota</taxon>
        <taxon>Desulfuromonadia</taxon>
        <taxon>Geobacterales</taxon>
        <taxon>Geobacteraceae</taxon>
        <taxon>Geomonas</taxon>
    </lineage>
</organism>
<protein>
    <submittedName>
        <fullName evidence="4">Substrate-binding domain-containing protein</fullName>
    </submittedName>
</protein>
<dbReference type="PANTHER" id="PTHR30570">
    <property type="entry name" value="PERIPLASMIC PHOSPHATE BINDING COMPONENT OF PHOSPHATE ABC TRANSPORTER"/>
    <property type="match status" value="1"/>
</dbReference>
<evidence type="ECO:0000259" key="3">
    <source>
        <dbReference type="Pfam" id="PF12849"/>
    </source>
</evidence>
<dbReference type="PANTHER" id="PTHR30570:SF1">
    <property type="entry name" value="PHOSPHATE-BINDING PROTEIN PSTS"/>
    <property type="match status" value="1"/>
</dbReference>